<accession>A0A6C0CR65</accession>
<feature type="region of interest" description="Disordered" evidence="1">
    <location>
        <begin position="1"/>
        <end position="20"/>
    </location>
</feature>
<dbReference type="AlphaFoldDB" id="A0A6C0CR65"/>
<dbReference type="EMBL" id="MN739479">
    <property type="protein sequence ID" value="QHT06951.1"/>
    <property type="molecule type" value="Genomic_DNA"/>
</dbReference>
<reference evidence="2" key="1">
    <citation type="journal article" date="2020" name="Nature">
        <title>Giant virus diversity and host interactions through global metagenomics.</title>
        <authorList>
            <person name="Schulz F."/>
            <person name="Roux S."/>
            <person name="Paez-Espino D."/>
            <person name="Jungbluth S."/>
            <person name="Walsh D.A."/>
            <person name="Denef V.J."/>
            <person name="McMahon K.D."/>
            <person name="Konstantinidis K.T."/>
            <person name="Eloe-Fadrosh E.A."/>
            <person name="Kyrpides N.C."/>
            <person name="Woyke T."/>
        </authorList>
    </citation>
    <scope>NUCLEOTIDE SEQUENCE</scope>
    <source>
        <strain evidence="2">GVMAG-M-3300021962-46</strain>
    </source>
</reference>
<sequence length="279" mass="32313">MGRVSGTTTTRKRKTTKKEEVNLPIENDHVIIQLPIHTDKIKSLIEEDPILNLSYCPDIIDPEPYCPNNQFISLNDSLQTHDVKDSYKEMIKMEVEQKIEHHVHQNCCYWCCHCVGAKEYGMPIKYDTYYKTFTTFGNFCSLECVAAYNCSNHNGSDRMWEIHSWIQMIAHKIGFDTPIRPAPSRYLLKMFNGPFTIEEFRNTHKSKLKTYIMNMPPMIHISSQMEILNTSFIAQKNSITTTESDKTKLSRKRAVVDTQKTLDSKMNLTVKKIQASEST</sequence>
<protein>
    <recommendedName>
        <fullName evidence="3">MYM-type domain-containing protein</fullName>
    </recommendedName>
</protein>
<evidence type="ECO:0000313" key="2">
    <source>
        <dbReference type="EMBL" id="QHT06951.1"/>
    </source>
</evidence>
<proteinExistence type="predicted"/>
<name>A0A6C0CR65_9ZZZZ</name>
<evidence type="ECO:0008006" key="3">
    <source>
        <dbReference type="Google" id="ProtNLM"/>
    </source>
</evidence>
<evidence type="ECO:0000256" key="1">
    <source>
        <dbReference type="SAM" id="MobiDB-lite"/>
    </source>
</evidence>
<organism evidence="2">
    <name type="scientific">viral metagenome</name>
    <dbReference type="NCBI Taxonomy" id="1070528"/>
    <lineage>
        <taxon>unclassified sequences</taxon>
        <taxon>metagenomes</taxon>
        <taxon>organismal metagenomes</taxon>
    </lineage>
</organism>